<comment type="caution">
    <text evidence="2">The sequence shown here is derived from an EMBL/GenBank/DDBJ whole genome shotgun (WGS) entry which is preliminary data.</text>
</comment>
<name>A0A226QH98_9BACL</name>
<keyword evidence="3" id="KW-1185">Reference proteome</keyword>
<sequence length="159" mass="18957">MDLNINVEDLLQKLEQQYKEHETTSREIEDLLDEQLGLLKSMLEKLKPIYSWYFKKGLVFTHPTIKIRSPLGPILGYDRKENEVIVFNIQKNHPEKVYLHDNKVRKFYSLYELVRDGFFSDAVNGLQYLGKMLKNYVNENNEYIKELKAQIEEINLMNK</sequence>
<dbReference type="Proteomes" id="UP000198394">
    <property type="component" value="Unassembled WGS sequence"/>
</dbReference>
<proteinExistence type="predicted"/>
<gene>
    <name evidence="2" type="ORF">B9L23_10265</name>
</gene>
<evidence type="ECO:0000313" key="2">
    <source>
        <dbReference type="EMBL" id="OXB91715.1"/>
    </source>
</evidence>
<accession>A0A226QH98</accession>
<dbReference type="AlphaFoldDB" id="A0A226QH98"/>
<feature type="coiled-coil region" evidence="1">
    <location>
        <begin position="4"/>
        <end position="34"/>
    </location>
</feature>
<protein>
    <submittedName>
        <fullName evidence="2">Uncharacterized protein</fullName>
    </submittedName>
</protein>
<dbReference type="EMBL" id="NDYL01000002">
    <property type="protein sequence ID" value="OXB91715.1"/>
    <property type="molecule type" value="Genomic_DNA"/>
</dbReference>
<evidence type="ECO:0000256" key="1">
    <source>
        <dbReference type="SAM" id="Coils"/>
    </source>
</evidence>
<reference evidence="2 3" key="1">
    <citation type="submission" date="2017-04" db="EMBL/GenBank/DDBJ databases">
        <title>The genome sequence of Parageobacillus galactosidasius DSM 18751.</title>
        <authorList>
            <person name="Ramaloko W.T."/>
            <person name="Koen N."/>
            <person name="Polliack S."/>
            <person name="Aliyu H."/>
            <person name="Lebre P."/>
            <person name="Mohr T."/>
            <person name="Oswald F."/>
            <person name="Zwick M."/>
            <person name="Neumann A."/>
            <person name="Syldatk C."/>
            <person name="Cowan D."/>
            <person name="De Maayer P."/>
        </authorList>
    </citation>
    <scope>NUCLEOTIDE SEQUENCE [LARGE SCALE GENOMIC DNA]</scope>
    <source>
        <strain evidence="2 3">DSM 18751</strain>
    </source>
</reference>
<keyword evidence="1" id="KW-0175">Coiled coil</keyword>
<dbReference type="RefSeq" id="WP_081188682.1">
    <property type="nucleotide sequence ID" value="NZ_NDYL01000002.1"/>
</dbReference>
<organism evidence="2 3">
    <name type="scientific">Parageobacillus galactosidasius</name>
    <dbReference type="NCBI Taxonomy" id="883812"/>
    <lineage>
        <taxon>Bacteria</taxon>
        <taxon>Bacillati</taxon>
        <taxon>Bacillota</taxon>
        <taxon>Bacilli</taxon>
        <taxon>Bacillales</taxon>
        <taxon>Anoxybacillaceae</taxon>
        <taxon>Parageobacillus</taxon>
    </lineage>
</organism>
<evidence type="ECO:0000313" key="3">
    <source>
        <dbReference type="Proteomes" id="UP000198394"/>
    </source>
</evidence>